<evidence type="ECO:0000259" key="10">
    <source>
        <dbReference type="Pfam" id="PF02602"/>
    </source>
</evidence>
<accession>A0A4Q6X8P6</accession>
<dbReference type="GO" id="GO:0004852">
    <property type="term" value="F:uroporphyrinogen-III synthase activity"/>
    <property type="evidence" value="ECO:0007669"/>
    <property type="project" value="UniProtKB-UniRule"/>
</dbReference>
<dbReference type="Proteomes" id="UP000292110">
    <property type="component" value="Unassembled WGS sequence"/>
</dbReference>
<dbReference type="PANTHER" id="PTHR38042:SF1">
    <property type="entry name" value="UROPORPHYRINOGEN-III SYNTHASE, CHLOROPLASTIC"/>
    <property type="match status" value="1"/>
</dbReference>
<evidence type="ECO:0000256" key="5">
    <source>
        <dbReference type="ARBA" id="ARBA00023244"/>
    </source>
</evidence>
<dbReference type="AlphaFoldDB" id="A0A4Q6X8P6"/>
<evidence type="ECO:0000256" key="1">
    <source>
        <dbReference type="ARBA" id="ARBA00004772"/>
    </source>
</evidence>
<evidence type="ECO:0000256" key="6">
    <source>
        <dbReference type="ARBA" id="ARBA00037589"/>
    </source>
</evidence>
<protein>
    <recommendedName>
        <fullName evidence="7 9">Uroporphyrinogen-III synthase</fullName>
        <ecNumber evidence="3 9">4.2.1.75</ecNumber>
    </recommendedName>
</protein>
<reference evidence="11 12" key="1">
    <citation type="submission" date="2019-02" db="EMBL/GenBank/DDBJ databases">
        <title>The draft genome of Acinetobacter halotolerans strain JCM 31009.</title>
        <authorList>
            <person name="Qin J."/>
            <person name="Feng Y."/>
            <person name="Nemec A."/>
            <person name="Zong Z."/>
        </authorList>
    </citation>
    <scope>NUCLEOTIDE SEQUENCE [LARGE SCALE GENOMIC DNA]</scope>
    <source>
        <strain evidence="11 12">JCM 31009</strain>
    </source>
</reference>
<dbReference type="Gene3D" id="3.40.50.10090">
    <property type="match status" value="2"/>
</dbReference>
<dbReference type="InterPro" id="IPR039793">
    <property type="entry name" value="UROS/Hem4"/>
</dbReference>
<dbReference type="PANTHER" id="PTHR38042">
    <property type="entry name" value="UROPORPHYRINOGEN-III SYNTHASE, CHLOROPLASTIC"/>
    <property type="match status" value="1"/>
</dbReference>
<name>A0A4Q6X8P6_9GAMM</name>
<dbReference type="RefSeq" id="WP_130162917.1">
    <property type="nucleotide sequence ID" value="NZ_SGIM01000013.1"/>
</dbReference>
<dbReference type="SUPFAM" id="SSF69618">
    <property type="entry name" value="HemD-like"/>
    <property type="match status" value="1"/>
</dbReference>
<comment type="catalytic activity">
    <reaction evidence="8 9">
        <text>hydroxymethylbilane = uroporphyrinogen III + H2O</text>
        <dbReference type="Rhea" id="RHEA:18965"/>
        <dbReference type="ChEBI" id="CHEBI:15377"/>
        <dbReference type="ChEBI" id="CHEBI:57308"/>
        <dbReference type="ChEBI" id="CHEBI:57845"/>
        <dbReference type="EC" id="4.2.1.75"/>
    </reaction>
</comment>
<dbReference type="EMBL" id="SGIM01000013">
    <property type="protein sequence ID" value="RZF50036.1"/>
    <property type="molecule type" value="Genomic_DNA"/>
</dbReference>
<organism evidence="11 12">
    <name type="scientific">Acinetobacter halotolerans</name>
    <dbReference type="NCBI Taxonomy" id="1752076"/>
    <lineage>
        <taxon>Bacteria</taxon>
        <taxon>Pseudomonadati</taxon>
        <taxon>Pseudomonadota</taxon>
        <taxon>Gammaproteobacteria</taxon>
        <taxon>Moraxellales</taxon>
        <taxon>Moraxellaceae</taxon>
        <taxon>Acinetobacter</taxon>
    </lineage>
</organism>
<comment type="similarity">
    <text evidence="2 9">Belongs to the uroporphyrinogen-III synthase family.</text>
</comment>
<evidence type="ECO:0000313" key="11">
    <source>
        <dbReference type="EMBL" id="RZF50036.1"/>
    </source>
</evidence>
<dbReference type="EC" id="4.2.1.75" evidence="3 9"/>
<dbReference type="GO" id="GO:0006782">
    <property type="term" value="P:protoporphyrinogen IX biosynthetic process"/>
    <property type="evidence" value="ECO:0007669"/>
    <property type="project" value="UniProtKB-UniRule"/>
</dbReference>
<dbReference type="Pfam" id="PF02602">
    <property type="entry name" value="HEM4"/>
    <property type="match status" value="1"/>
</dbReference>
<dbReference type="CDD" id="cd06578">
    <property type="entry name" value="HemD"/>
    <property type="match status" value="1"/>
</dbReference>
<gene>
    <name evidence="11" type="ORF">EXE30_13925</name>
</gene>
<keyword evidence="12" id="KW-1185">Reference proteome</keyword>
<evidence type="ECO:0000256" key="9">
    <source>
        <dbReference type="RuleBase" id="RU366031"/>
    </source>
</evidence>
<evidence type="ECO:0000256" key="3">
    <source>
        <dbReference type="ARBA" id="ARBA00013109"/>
    </source>
</evidence>
<evidence type="ECO:0000313" key="12">
    <source>
        <dbReference type="Proteomes" id="UP000292110"/>
    </source>
</evidence>
<evidence type="ECO:0000256" key="7">
    <source>
        <dbReference type="ARBA" id="ARBA00040167"/>
    </source>
</evidence>
<proteinExistence type="inferred from homology"/>
<dbReference type="InterPro" id="IPR003754">
    <property type="entry name" value="4pyrrol_synth_uPrphyn_synth"/>
</dbReference>
<comment type="function">
    <text evidence="6 9">Catalyzes cyclization of the linear tetrapyrrole, hydroxymethylbilane, to the macrocyclic uroporphyrinogen III.</text>
</comment>
<dbReference type="GO" id="GO:0006780">
    <property type="term" value="P:uroporphyrinogen III biosynthetic process"/>
    <property type="evidence" value="ECO:0007669"/>
    <property type="project" value="UniProtKB-UniRule"/>
</dbReference>
<evidence type="ECO:0000256" key="2">
    <source>
        <dbReference type="ARBA" id="ARBA00008133"/>
    </source>
</evidence>
<dbReference type="UniPathway" id="UPA00251">
    <property type="reaction ID" value="UER00320"/>
</dbReference>
<keyword evidence="5 9" id="KW-0627">Porphyrin biosynthesis</keyword>
<comment type="pathway">
    <text evidence="1 9">Porphyrin-containing compound metabolism; protoporphyrin-IX biosynthesis; coproporphyrinogen-III from 5-aminolevulinate: step 3/4.</text>
</comment>
<feature type="domain" description="Tetrapyrrole biosynthesis uroporphyrinogen III synthase" evidence="10">
    <location>
        <begin position="15"/>
        <end position="228"/>
    </location>
</feature>
<keyword evidence="4 9" id="KW-0456">Lyase</keyword>
<evidence type="ECO:0000256" key="4">
    <source>
        <dbReference type="ARBA" id="ARBA00023239"/>
    </source>
</evidence>
<evidence type="ECO:0000256" key="8">
    <source>
        <dbReference type="ARBA" id="ARBA00048617"/>
    </source>
</evidence>
<dbReference type="InterPro" id="IPR036108">
    <property type="entry name" value="4pyrrol_syn_uPrphyn_synt_sf"/>
</dbReference>
<comment type="caution">
    <text evidence="11">The sequence shown here is derived from an EMBL/GenBank/DDBJ whole genome shotgun (WGS) entry which is preliminary data.</text>
</comment>
<sequence>MLFINTRPEDRAASLTQALLVAGYQVESLPLLALVAEPFSDSLQTLYQQLEETQVIVVVSPTAVEIGMRYLQQAGIQLAQLEHIQWIAVGQATAHALAKFDIVSDVPEVENSEGMLELPILKQREHLNKIAFWRGEGGRQFMMQQLQQRGVSILNFVLYRRQCPEKSRTDFFDILRKLNSNQPAAVLISSEASWCNWLQLCGQYPNDVQWVYLTLGERLTKILIDSQVQVGNAINIIQLENLSASEIIQRMSDWQGKV</sequence>